<dbReference type="InterPro" id="IPR011010">
    <property type="entry name" value="DNA_brk_join_enz"/>
</dbReference>
<reference evidence="6 7" key="1">
    <citation type="journal article" date="2013" name="BMC Genomics">
        <title>Genomes of "Spiribacter", a streamlined, successful halophilic bacterium.</title>
        <authorList>
            <person name="Lopez-Perez M."/>
            <person name="Ghai R."/>
            <person name="Leon M.J."/>
            <person name="Rodriguez-Olmos A."/>
            <person name="Copa-Patino J.L."/>
            <person name="Soliveri J."/>
            <person name="Sanchez-Porro C."/>
            <person name="Ventosa A."/>
            <person name="Rodriguez-Valera F."/>
        </authorList>
    </citation>
    <scope>NUCLEOTIDE SEQUENCE [LARGE SCALE GENOMIC DNA]</scope>
    <source>
        <strain evidence="6 7">UAH-SP71</strain>
    </source>
</reference>
<dbReference type="Gene3D" id="1.10.150.130">
    <property type="match status" value="1"/>
</dbReference>
<evidence type="ECO:0000313" key="7">
    <source>
        <dbReference type="Proteomes" id="UP000017640"/>
    </source>
</evidence>
<feature type="domain" description="Tyr recombinase" evidence="5">
    <location>
        <begin position="153"/>
        <end position="359"/>
    </location>
</feature>
<dbReference type="HOGENOM" id="CLU_058044_0_0_6"/>
<dbReference type="GO" id="GO:0015074">
    <property type="term" value="P:DNA integration"/>
    <property type="evidence" value="ECO:0007669"/>
    <property type="project" value="UniProtKB-KW"/>
</dbReference>
<comment type="similarity">
    <text evidence="1">Belongs to the 'phage' integrase family.</text>
</comment>
<keyword evidence="4" id="KW-0233">DNA recombination</keyword>
<protein>
    <recommendedName>
        <fullName evidence="5">Tyr recombinase domain-containing protein</fullName>
    </recommendedName>
</protein>
<proteinExistence type="inferred from homology"/>
<evidence type="ECO:0000256" key="3">
    <source>
        <dbReference type="ARBA" id="ARBA00023125"/>
    </source>
</evidence>
<dbReference type="InterPro" id="IPR050090">
    <property type="entry name" value="Tyrosine_recombinase_XerCD"/>
</dbReference>
<evidence type="ECO:0000256" key="4">
    <source>
        <dbReference type="ARBA" id="ARBA00023172"/>
    </source>
</evidence>
<dbReference type="PANTHER" id="PTHR30349">
    <property type="entry name" value="PHAGE INTEGRASE-RELATED"/>
    <property type="match status" value="1"/>
</dbReference>
<dbReference type="PANTHER" id="PTHR30349:SF41">
    <property type="entry name" value="INTEGRASE_RECOMBINASE PROTEIN MJ0367-RELATED"/>
    <property type="match status" value="1"/>
</dbReference>
<dbReference type="AlphaFoldDB" id="U5T7U3"/>
<dbReference type="GO" id="GO:0006310">
    <property type="term" value="P:DNA recombination"/>
    <property type="evidence" value="ECO:0007669"/>
    <property type="project" value="UniProtKB-KW"/>
</dbReference>
<evidence type="ECO:0000259" key="5">
    <source>
        <dbReference type="PROSITE" id="PS51898"/>
    </source>
</evidence>
<dbReference type="STRING" id="1335757.SPICUR_07480"/>
<dbReference type="Proteomes" id="UP000017640">
    <property type="component" value="Chromosome"/>
</dbReference>
<organism evidence="6 7">
    <name type="scientific">Spiribacter curvatus</name>
    <dbReference type="NCBI Taxonomy" id="1335757"/>
    <lineage>
        <taxon>Bacteria</taxon>
        <taxon>Pseudomonadati</taxon>
        <taxon>Pseudomonadota</taxon>
        <taxon>Gammaproteobacteria</taxon>
        <taxon>Chromatiales</taxon>
        <taxon>Ectothiorhodospiraceae</taxon>
        <taxon>Spiribacter</taxon>
    </lineage>
</organism>
<dbReference type="SUPFAM" id="SSF56349">
    <property type="entry name" value="DNA breaking-rejoining enzymes"/>
    <property type="match status" value="1"/>
</dbReference>
<dbReference type="Gene3D" id="1.10.443.10">
    <property type="entry name" value="Intergrase catalytic core"/>
    <property type="match status" value="1"/>
</dbReference>
<keyword evidence="3" id="KW-0238">DNA-binding</keyword>
<sequence>MRYYTQGRVLKKSTKTQDKRDAIEFAKRFYEDVLLRERNLLPLRHNRSFEKCALTLLEEQEELIARGERNPKLNKNDRLKLDKDILPFFAEFNVRDITYKHIKDYVRTLSSRDLRPTTIKVHLTLINKILTVGLREGLVDRLPPMPKIKVVDSPRGWFSKEEYDLLKKTALSLAKDGVVVRYHPITREMYLLTLFMVNTFLRPSDIKSLKYRNVQIVNDEYTYLRIQTDNSKTVNTAVVSMEAGVGVMSEIHDLQRSLDRPTGPEDYLFFPQLLNRDYALQTMRRQFEKILSEANLKRSATGESRTLYSLRHTAIMFRLTMGDHIDLLSLARNARTSVDMIERFYARPLQGEMNIDKIQSMRKSVSRKSSATARRG</sequence>
<name>U5T7U3_9GAMM</name>
<dbReference type="GO" id="GO:0003677">
    <property type="term" value="F:DNA binding"/>
    <property type="evidence" value="ECO:0007669"/>
    <property type="project" value="UniProtKB-KW"/>
</dbReference>
<evidence type="ECO:0000256" key="1">
    <source>
        <dbReference type="ARBA" id="ARBA00008857"/>
    </source>
</evidence>
<keyword evidence="7" id="KW-1185">Reference proteome</keyword>
<dbReference type="PATRIC" id="fig|1335757.3.peg.1462"/>
<dbReference type="EMBL" id="CP005990">
    <property type="protein sequence ID" value="AGY92458.1"/>
    <property type="molecule type" value="Genomic_DNA"/>
</dbReference>
<keyword evidence="2" id="KW-0229">DNA integration</keyword>
<dbReference type="eggNOG" id="COG0582">
    <property type="taxonomic scope" value="Bacteria"/>
</dbReference>
<dbReference type="KEGG" id="spiu:SPICUR_07480"/>
<dbReference type="PROSITE" id="PS51898">
    <property type="entry name" value="TYR_RECOMBINASE"/>
    <property type="match status" value="1"/>
</dbReference>
<gene>
    <name evidence="6" type="ORF">SPICUR_07480</name>
</gene>
<dbReference type="InterPro" id="IPR010998">
    <property type="entry name" value="Integrase_recombinase_N"/>
</dbReference>
<evidence type="ECO:0000313" key="6">
    <source>
        <dbReference type="EMBL" id="AGY92458.1"/>
    </source>
</evidence>
<evidence type="ECO:0000256" key="2">
    <source>
        <dbReference type="ARBA" id="ARBA00022908"/>
    </source>
</evidence>
<dbReference type="InterPro" id="IPR002104">
    <property type="entry name" value="Integrase_catalytic"/>
</dbReference>
<accession>U5T7U3</accession>
<dbReference type="InterPro" id="IPR013762">
    <property type="entry name" value="Integrase-like_cat_sf"/>
</dbReference>